<dbReference type="SUPFAM" id="SSF56672">
    <property type="entry name" value="DNA/RNA polymerases"/>
    <property type="match status" value="1"/>
</dbReference>
<dbReference type="CDD" id="cd09272">
    <property type="entry name" value="RNase_HI_RT_Ty1"/>
    <property type="match status" value="1"/>
</dbReference>
<feature type="domain" description="Reverse transcriptase Ty1/copia-type" evidence="1">
    <location>
        <begin position="426"/>
        <end position="542"/>
    </location>
</feature>
<dbReference type="Proteomes" id="UP000288805">
    <property type="component" value="Unassembled WGS sequence"/>
</dbReference>
<accession>A0A438BZ66</accession>
<dbReference type="PANTHER" id="PTHR11439:SF467">
    <property type="entry name" value="INTEGRASE CATALYTIC DOMAIN-CONTAINING PROTEIN"/>
    <property type="match status" value="1"/>
</dbReference>
<evidence type="ECO:0000313" key="3">
    <source>
        <dbReference type="Proteomes" id="UP000288805"/>
    </source>
</evidence>
<evidence type="ECO:0000313" key="2">
    <source>
        <dbReference type="EMBL" id="RVW16180.1"/>
    </source>
</evidence>
<dbReference type="PANTHER" id="PTHR11439">
    <property type="entry name" value="GAG-POL-RELATED RETROTRANSPOSON"/>
    <property type="match status" value="1"/>
</dbReference>
<protein>
    <submittedName>
        <fullName evidence="2">Retrovirus-related Pol polyprotein from transposon RE1</fullName>
    </submittedName>
</protein>
<reference evidence="2 3" key="1">
    <citation type="journal article" date="2018" name="PLoS Genet.">
        <title>Population sequencing reveals clonal diversity and ancestral inbreeding in the grapevine cultivar Chardonnay.</title>
        <authorList>
            <person name="Roach M.J."/>
            <person name="Johnson D.L."/>
            <person name="Bohlmann J."/>
            <person name="van Vuuren H.J."/>
            <person name="Jones S.J."/>
            <person name="Pretorius I.S."/>
            <person name="Schmidt S.A."/>
            <person name="Borneman A.R."/>
        </authorList>
    </citation>
    <scope>NUCLEOTIDE SEQUENCE [LARGE SCALE GENOMIC DNA]</scope>
    <source>
        <strain evidence="3">cv. Chardonnay</strain>
        <tissue evidence="2">Leaf</tissue>
    </source>
</reference>
<dbReference type="InterPro" id="IPR013103">
    <property type="entry name" value="RVT_2"/>
</dbReference>
<dbReference type="InterPro" id="IPR043502">
    <property type="entry name" value="DNA/RNA_pol_sf"/>
</dbReference>
<evidence type="ECO:0000259" key="1">
    <source>
        <dbReference type="Pfam" id="PF07727"/>
    </source>
</evidence>
<proteinExistence type="predicted"/>
<dbReference type="Pfam" id="PF14223">
    <property type="entry name" value="Retrotran_gag_2"/>
    <property type="match status" value="1"/>
</dbReference>
<dbReference type="AlphaFoldDB" id="A0A438BZ66"/>
<gene>
    <name evidence="2" type="primary">RE1_991</name>
    <name evidence="2" type="ORF">CK203_074252</name>
</gene>
<feature type="domain" description="Reverse transcriptase Ty1/copia-type" evidence="1">
    <location>
        <begin position="375"/>
        <end position="420"/>
    </location>
</feature>
<comment type="caution">
    <text evidence="2">The sequence shown here is derived from an EMBL/GenBank/DDBJ whole genome shotgun (WGS) entry which is preliminary data.</text>
</comment>
<dbReference type="EMBL" id="QGNW01002590">
    <property type="protein sequence ID" value="RVW16180.1"/>
    <property type="molecule type" value="Genomic_DNA"/>
</dbReference>
<name>A0A438BZ66_VITVI</name>
<organism evidence="2 3">
    <name type="scientific">Vitis vinifera</name>
    <name type="common">Grape</name>
    <dbReference type="NCBI Taxonomy" id="29760"/>
    <lineage>
        <taxon>Eukaryota</taxon>
        <taxon>Viridiplantae</taxon>
        <taxon>Streptophyta</taxon>
        <taxon>Embryophyta</taxon>
        <taxon>Tracheophyta</taxon>
        <taxon>Spermatophyta</taxon>
        <taxon>Magnoliopsida</taxon>
        <taxon>eudicotyledons</taxon>
        <taxon>Gunneridae</taxon>
        <taxon>Pentapetalae</taxon>
        <taxon>rosids</taxon>
        <taxon>Vitales</taxon>
        <taxon>Vitaceae</taxon>
        <taxon>Viteae</taxon>
        <taxon>Vitis</taxon>
    </lineage>
</organism>
<sequence length="739" mass="83004">MLHSWILSSLSEEIFPYVIGLSSSYEVWQALSQAFGSVSQNRQLQLHIELQELKKNDLSVSAYLQRAKALADELNAASRPLAPAEFNAIIYRNIGRDYHAIITALNLRSEPVSFHELHGQLIAHEILLKSSTDLPQANMVTCQSNYAPLLPTSSQNNNHKKSSNWNGNRPRGPCQICGYINHTADRCRRRYSRYKSHNQNATPHANYSSAAVNFHITPDLANLSIAHDYNEHDQLHVGNGQGLQITHTGITSLPSSSGSFSLKNGPSEDGVYTFRPNVKQAFTVEAPTMDEWHAALGHPQRRIVSSLIKQFHLPCSSLYNNHKFAFRSTPYVYLGPSPSHSASQAPKDSSNFPWLHIKSVPLLSTGFVGNSVANIIGSKWVYRTKRKANREIDQFKARLVAKGYSQQPSIDYTETFNLVIFIWSSPLAFKTLHIQTMCDLGFQASKADSSLFILHQGALKFYVLIYVDDILLTCSDSTQLDWFLSKIKSPFLVRDLGSLHFFLGIEAQFSTGGLLITQRKYITDLLANSNMFDCKPCHTPMSTSPSLSKLSSDPLSNAEQYRQVATVGFSLFFSKHSTLDLQCFTDNDWGGCPDDRRSTNGYAVYLGKNLISWTSKKHPTIAQSSTESEYRDLANSTVEIMWLQSLLSKLGFSSSNPATLWCDNVGVIYLCSNPVFHARTKHIELDYHFIREQVQQCNIQVRFISLDDQIADILTKPLGQCLFVNHRDKLWLYSSPPSA</sequence>
<dbReference type="Pfam" id="PF07727">
    <property type="entry name" value="RVT_2"/>
    <property type="match status" value="2"/>
</dbReference>